<name>A0ABQ0JJ77_9VIBR</name>
<sequence length="299" mass="33860">MIWLSLILFAIALLLMPNDRKKNVDHYFQLEEAESESFDAINIKELTAKKGWQKTMETVSGNISILGPRSVFYVAMFSIGSLFGSWYLFNRVLTFNNPWLVVISTLGLLFVGYRYLKDRRRKEFEKSFPDALNIMMSAVTAGDSLMQAITYVGNTMDNSIGRDFKYMGNRLKMGETPEVVLQRACKIYPYPEFVFFTLTLKANISRGGQLKGVLAKLIRVLVDSRTMEKKKMAMTSEARISAKIVAFIPLGFCGLLSVISPDKLDFILYDPDGRGILYYVVGSELLGLAVIWLLMKGVR</sequence>
<keyword evidence="9" id="KW-1185">Reference proteome</keyword>
<evidence type="ECO:0000256" key="2">
    <source>
        <dbReference type="ARBA" id="ARBA00022475"/>
    </source>
</evidence>
<evidence type="ECO:0000256" key="1">
    <source>
        <dbReference type="ARBA" id="ARBA00004651"/>
    </source>
</evidence>
<dbReference type="PANTHER" id="PTHR35007">
    <property type="entry name" value="INTEGRAL MEMBRANE PROTEIN-RELATED"/>
    <property type="match status" value="1"/>
</dbReference>
<evidence type="ECO:0000256" key="3">
    <source>
        <dbReference type="ARBA" id="ARBA00022692"/>
    </source>
</evidence>
<feature type="transmembrane region" description="Helical" evidence="6">
    <location>
        <begin position="276"/>
        <end position="295"/>
    </location>
</feature>
<keyword evidence="5 6" id="KW-0472">Membrane</keyword>
<evidence type="ECO:0000313" key="8">
    <source>
        <dbReference type="EMBL" id="GAL28810.1"/>
    </source>
</evidence>
<protein>
    <submittedName>
        <fullName evidence="8">Flp pilus assembly protein TadB</fullName>
    </submittedName>
</protein>
<gene>
    <name evidence="8" type="ORF">JCM19239_423</name>
</gene>
<evidence type="ECO:0000259" key="7">
    <source>
        <dbReference type="Pfam" id="PF00482"/>
    </source>
</evidence>
<organism evidence="8 9">
    <name type="scientific">Vibrio variabilis</name>
    <dbReference type="NCBI Taxonomy" id="990271"/>
    <lineage>
        <taxon>Bacteria</taxon>
        <taxon>Pseudomonadati</taxon>
        <taxon>Pseudomonadota</taxon>
        <taxon>Gammaproteobacteria</taxon>
        <taxon>Vibrionales</taxon>
        <taxon>Vibrionaceae</taxon>
        <taxon>Vibrio</taxon>
    </lineage>
</organism>
<dbReference type="EMBL" id="BBMS01000050">
    <property type="protein sequence ID" value="GAL28810.1"/>
    <property type="molecule type" value="Genomic_DNA"/>
</dbReference>
<comment type="subcellular location">
    <subcellularLocation>
        <location evidence="1">Cell membrane</location>
        <topology evidence="1">Multi-pass membrane protein</topology>
    </subcellularLocation>
</comment>
<evidence type="ECO:0000256" key="5">
    <source>
        <dbReference type="ARBA" id="ARBA00023136"/>
    </source>
</evidence>
<accession>A0ABQ0JJ77</accession>
<dbReference type="Pfam" id="PF00482">
    <property type="entry name" value="T2SSF"/>
    <property type="match status" value="1"/>
</dbReference>
<evidence type="ECO:0000256" key="6">
    <source>
        <dbReference type="SAM" id="Phobius"/>
    </source>
</evidence>
<feature type="transmembrane region" description="Helical" evidence="6">
    <location>
        <begin position="98"/>
        <end position="116"/>
    </location>
</feature>
<dbReference type="InterPro" id="IPR018076">
    <property type="entry name" value="T2SS_GspF_dom"/>
</dbReference>
<evidence type="ECO:0000256" key="4">
    <source>
        <dbReference type="ARBA" id="ARBA00022989"/>
    </source>
</evidence>
<keyword evidence="3 6" id="KW-0812">Transmembrane</keyword>
<proteinExistence type="predicted"/>
<comment type="caution">
    <text evidence="8">The sequence shown here is derived from an EMBL/GenBank/DDBJ whole genome shotgun (WGS) entry which is preliminary data.</text>
</comment>
<reference evidence="9" key="1">
    <citation type="submission" date="2014-09" db="EMBL/GenBank/DDBJ databases">
        <title>Vibrio variabilis JCM 19239. (C206) whole genome shotgun sequence.</title>
        <authorList>
            <person name="Sawabe T."/>
            <person name="Meirelles P."/>
            <person name="Nakanishi M."/>
            <person name="Sayaka M."/>
            <person name="Hattori M."/>
            <person name="Ohkuma M."/>
        </authorList>
    </citation>
    <scope>NUCLEOTIDE SEQUENCE [LARGE SCALE GENOMIC DNA]</scope>
    <source>
        <strain evidence="9">JCM 19239</strain>
    </source>
</reference>
<keyword evidence="4 6" id="KW-1133">Transmembrane helix</keyword>
<evidence type="ECO:0000313" key="9">
    <source>
        <dbReference type="Proteomes" id="UP000029223"/>
    </source>
</evidence>
<dbReference type="PANTHER" id="PTHR35007:SF2">
    <property type="entry name" value="PILUS ASSEMBLE PROTEIN"/>
    <property type="match status" value="1"/>
</dbReference>
<feature type="domain" description="Type II secretion system protein GspF" evidence="7">
    <location>
        <begin position="132"/>
        <end position="255"/>
    </location>
</feature>
<dbReference type="Proteomes" id="UP000029223">
    <property type="component" value="Unassembled WGS sequence"/>
</dbReference>
<feature type="transmembrane region" description="Helical" evidence="6">
    <location>
        <begin position="240"/>
        <end position="260"/>
    </location>
</feature>
<keyword evidence="2" id="KW-1003">Cell membrane</keyword>